<dbReference type="InterPro" id="IPR024079">
    <property type="entry name" value="MetalloPept_cat_dom_sf"/>
</dbReference>
<evidence type="ECO:0000313" key="12">
    <source>
        <dbReference type="Proteomes" id="UP000800035"/>
    </source>
</evidence>
<evidence type="ECO:0000256" key="8">
    <source>
        <dbReference type="ARBA" id="ARBA00023157"/>
    </source>
</evidence>
<dbReference type="OrthoDB" id="536211at2759"/>
<dbReference type="GO" id="GO:0008237">
    <property type="term" value="F:metallopeptidase activity"/>
    <property type="evidence" value="ECO:0007669"/>
    <property type="project" value="UniProtKB-KW"/>
</dbReference>
<dbReference type="PANTHER" id="PTHR47466">
    <property type="match status" value="1"/>
</dbReference>
<dbReference type="AlphaFoldDB" id="A0A6A5TQJ0"/>
<keyword evidence="5" id="KW-0378">Hydrolase</keyword>
<comment type="similarity">
    <text evidence="1">Belongs to the peptidase M43B family.</text>
</comment>
<keyword evidence="2 11" id="KW-0645">Protease</keyword>
<keyword evidence="8" id="KW-1015">Disulfide bond</keyword>
<dbReference type="Proteomes" id="UP000800035">
    <property type="component" value="Unassembled WGS sequence"/>
</dbReference>
<evidence type="ECO:0000256" key="7">
    <source>
        <dbReference type="ARBA" id="ARBA00023049"/>
    </source>
</evidence>
<dbReference type="GO" id="GO:0046872">
    <property type="term" value="F:metal ion binding"/>
    <property type="evidence" value="ECO:0007669"/>
    <property type="project" value="UniProtKB-KW"/>
</dbReference>
<feature type="signal peptide" evidence="9">
    <location>
        <begin position="1"/>
        <end position="18"/>
    </location>
</feature>
<sequence length="284" mass="30730">MQIKLLFLSLIAAGDAAAARTCGTKKPTEEQKLIAQNFQLEEAAHASLRVAETSTTSASSINVKIYYHVVAISTSASGGYLPQSALTAQTEVLNTAYSPYNISFTQASVDYTVNTQWANDRNEGAMKKATHKGTFADLNVWFVYNSAYLGYAYYPSDLNPDDPKESYLDGVVAVSATVPGGTAPYDLGHTLTHEAGHWFGLIHTFGDGNEGQGCESGDFISDTPEEASAAFDCQTGRDTCPSAGLDPIWNYMDYSDDACFTGFTAGQGVRMRSQWDAYRADYQV</sequence>
<evidence type="ECO:0000256" key="5">
    <source>
        <dbReference type="ARBA" id="ARBA00022801"/>
    </source>
</evidence>
<dbReference type="SUPFAM" id="SSF55486">
    <property type="entry name" value="Metalloproteases ('zincins'), catalytic domain"/>
    <property type="match status" value="1"/>
</dbReference>
<keyword evidence="12" id="KW-1185">Reference proteome</keyword>
<feature type="domain" description="Peptidase M43 pregnancy-associated plasma-A" evidence="10">
    <location>
        <begin position="186"/>
        <end position="273"/>
    </location>
</feature>
<organism evidence="11 12">
    <name type="scientific">Byssothecium circinans</name>
    <dbReference type="NCBI Taxonomy" id="147558"/>
    <lineage>
        <taxon>Eukaryota</taxon>
        <taxon>Fungi</taxon>
        <taxon>Dikarya</taxon>
        <taxon>Ascomycota</taxon>
        <taxon>Pezizomycotina</taxon>
        <taxon>Dothideomycetes</taxon>
        <taxon>Pleosporomycetidae</taxon>
        <taxon>Pleosporales</taxon>
        <taxon>Massarineae</taxon>
        <taxon>Massarinaceae</taxon>
        <taxon>Byssothecium</taxon>
    </lineage>
</organism>
<dbReference type="GO" id="GO:0006508">
    <property type="term" value="P:proteolysis"/>
    <property type="evidence" value="ECO:0007669"/>
    <property type="project" value="UniProtKB-KW"/>
</dbReference>
<dbReference type="EMBL" id="ML976997">
    <property type="protein sequence ID" value="KAF1954688.1"/>
    <property type="molecule type" value="Genomic_DNA"/>
</dbReference>
<dbReference type="Pfam" id="PF05572">
    <property type="entry name" value="Peptidase_M43"/>
    <property type="match status" value="1"/>
</dbReference>
<evidence type="ECO:0000256" key="3">
    <source>
        <dbReference type="ARBA" id="ARBA00022723"/>
    </source>
</evidence>
<gene>
    <name evidence="11" type="ORF">CC80DRAFT_416634</name>
</gene>
<dbReference type="Gene3D" id="3.40.390.10">
    <property type="entry name" value="Collagenase (Catalytic Domain)"/>
    <property type="match status" value="1"/>
</dbReference>
<dbReference type="PANTHER" id="PTHR47466:SF1">
    <property type="entry name" value="METALLOPROTEASE MEP1 (AFU_ORTHOLOGUE AFUA_1G07730)-RELATED"/>
    <property type="match status" value="1"/>
</dbReference>
<keyword evidence="7 11" id="KW-0482">Metalloprotease</keyword>
<reference evidence="11" key="1">
    <citation type="journal article" date="2020" name="Stud. Mycol.">
        <title>101 Dothideomycetes genomes: a test case for predicting lifestyles and emergence of pathogens.</title>
        <authorList>
            <person name="Haridas S."/>
            <person name="Albert R."/>
            <person name="Binder M."/>
            <person name="Bloem J."/>
            <person name="Labutti K."/>
            <person name="Salamov A."/>
            <person name="Andreopoulos B."/>
            <person name="Baker S."/>
            <person name="Barry K."/>
            <person name="Bills G."/>
            <person name="Bluhm B."/>
            <person name="Cannon C."/>
            <person name="Castanera R."/>
            <person name="Culley D."/>
            <person name="Daum C."/>
            <person name="Ezra D."/>
            <person name="Gonzalez J."/>
            <person name="Henrissat B."/>
            <person name="Kuo A."/>
            <person name="Liang C."/>
            <person name="Lipzen A."/>
            <person name="Lutzoni F."/>
            <person name="Magnuson J."/>
            <person name="Mondo S."/>
            <person name="Nolan M."/>
            <person name="Ohm R."/>
            <person name="Pangilinan J."/>
            <person name="Park H.-J."/>
            <person name="Ramirez L."/>
            <person name="Alfaro M."/>
            <person name="Sun H."/>
            <person name="Tritt A."/>
            <person name="Yoshinaga Y."/>
            <person name="Zwiers L.-H."/>
            <person name="Turgeon B."/>
            <person name="Goodwin S."/>
            <person name="Spatafora J."/>
            <person name="Crous P."/>
            <person name="Grigoriev I."/>
        </authorList>
    </citation>
    <scope>NUCLEOTIDE SEQUENCE</scope>
    <source>
        <strain evidence="11">CBS 675.92</strain>
    </source>
</reference>
<proteinExistence type="inferred from homology"/>
<evidence type="ECO:0000256" key="6">
    <source>
        <dbReference type="ARBA" id="ARBA00022833"/>
    </source>
</evidence>
<accession>A0A6A5TQJ0</accession>
<evidence type="ECO:0000256" key="2">
    <source>
        <dbReference type="ARBA" id="ARBA00022670"/>
    </source>
</evidence>
<keyword evidence="6" id="KW-0862">Zinc</keyword>
<dbReference type="InterPro" id="IPR008754">
    <property type="entry name" value="Peptidase_M43"/>
</dbReference>
<evidence type="ECO:0000256" key="1">
    <source>
        <dbReference type="ARBA" id="ARBA00008721"/>
    </source>
</evidence>
<keyword evidence="4 9" id="KW-0732">Signal</keyword>
<protein>
    <submittedName>
        <fullName evidence="11">Metalloprotease</fullName>
    </submittedName>
</protein>
<evidence type="ECO:0000256" key="4">
    <source>
        <dbReference type="ARBA" id="ARBA00022729"/>
    </source>
</evidence>
<keyword evidence="3" id="KW-0479">Metal-binding</keyword>
<dbReference type="CDD" id="cd04275">
    <property type="entry name" value="ZnMc_pappalysin_like"/>
    <property type="match status" value="1"/>
</dbReference>
<feature type="chain" id="PRO_5025377513" evidence="9">
    <location>
        <begin position="19"/>
        <end position="284"/>
    </location>
</feature>
<evidence type="ECO:0000313" key="11">
    <source>
        <dbReference type="EMBL" id="KAF1954688.1"/>
    </source>
</evidence>
<evidence type="ECO:0000259" key="10">
    <source>
        <dbReference type="Pfam" id="PF05572"/>
    </source>
</evidence>
<name>A0A6A5TQJ0_9PLEO</name>
<evidence type="ECO:0000256" key="9">
    <source>
        <dbReference type="SAM" id="SignalP"/>
    </source>
</evidence>